<dbReference type="GO" id="GO:0006874">
    <property type="term" value="P:intracellular calcium ion homeostasis"/>
    <property type="evidence" value="ECO:0007669"/>
    <property type="project" value="TreeGrafter"/>
</dbReference>
<keyword evidence="4" id="KW-0123">Cardiotoxin</keyword>
<dbReference type="Pfam" id="PF00322">
    <property type="entry name" value="Endothelin"/>
    <property type="match status" value="1"/>
</dbReference>
<evidence type="ECO:0000256" key="7">
    <source>
        <dbReference type="ARBA" id="ARBA00023322"/>
    </source>
</evidence>
<evidence type="ECO:0000256" key="4">
    <source>
        <dbReference type="ARBA" id="ARBA00022582"/>
    </source>
</evidence>
<reference evidence="9" key="1">
    <citation type="submission" date="2025-08" db="UniProtKB">
        <authorList>
            <consortium name="Ensembl"/>
        </authorList>
    </citation>
    <scope>IDENTIFICATION</scope>
</reference>
<dbReference type="PRINTS" id="PR00365">
    <property type="entry name" value="ENDOTHELIN"/>
</dbReference>
<sequence>MRSWLFPARAAAAESDLLANNSRHQRTKRCSCTSWMDKECIYFCHLGIIWINTPSHSVPYGLGSLPTRHKRSLRRCACSHFKDNFCTTFCHEPADYSANIPKYLETSNQVELRSIGSFGKGVVIIQSRVQRTQIPYQESKFIGETKKATLLPSNVNPGIGWIYTKRLASKLFQPWSRLRRLK</sequence>
<keyword evidence="6" id="KW-1213">G-protein coupled receptor impairing toxin</keyword>
<dbReference type="GeneTree" id="ENSGT00950000183053"/>
<evidence type="ECO:0000256" key="1">
    <source>
        <dbReference type="ARBA" id="ARBA00004613"/>
    </source>
</evidence>
<evidence type="ECO:0000313" key="10">
    <source>
        <dbReference type="Proteomes" id="UP000472273"/>
    </source>
</evidence>
<dbReference type="GO" id="GO:0019229">
    <property type="term" value="P:regulation of vasoconstriction"/>
    <property type="evidence" value="ECO:0007669"/>
    <property type="project" value="InterPro"/>
</dbReference>
<name>A0A670YXV4_PSETE</name>
<keyword evidence="3" id="KW-0964">Secreted</keyword>
<organism evidence="9 10">
    <name type="scientific">Pseudonaja textilis</name>
    <name type="common">Eastern brown snake</name>
    <dbReference type="NCBI Taxonomy" id="8673"/>
    <lineage>
        <taxon>Eukaryota</taxon>
        <taxon>Metazoa</taxon>
        <taxon>Chordata</taxon>
        <taxon>Craniata</taxon>
        <taxon>Vertebrata</taxon>
        <taxon>Euteleostomi</taxon>
        <taxon>Lepidosauria</taxon>
        <taxon>Squamata</taxon>
        <taxon>Bifurcata</taxon>
        <taxon>Unidentata</taxon>
        <taxon>Episquamata</taxon>
        <taxon>Toxicofera</taxon>
        <taxon>Serpentes</taxon>
        <taxon>Colubroidea</taxon>
        <taxon>Elapidae</taxon>
        <taxon>Hydrophiinae</taxon>
        <taxon>Pseudonaja</taxon>
    </lineage>
</organism>
<reference evidence="9" key="2">
    <citation type="submission" date="2025-09" db="UniProtKB">
        <authorList>
            <consortium name="Ensembl"/>
        </authorList>
    </citation>
    <scope>IDENTIFICATION</scope>
</reference>
<dbReference type="GO" id="GO:0031708">
    <property type="term" value="F:endothelin B receptor binding"/>
    <property type="evidence" value="ECO:0007669"/>
    <property type="project" value="TreeGrafter"/>
</dbReference>
<keyword evidence="5" id="KW-0838">Vasoactive</keyword>
<comment type="similarity">
    <text evidence="2">Belongs to the endothelin/sarafotoxin family.</text>
</comment>
<dbReference type="GO" id="GO:0005615">
    <property type="term" value="C:extracellular space"/>
    <property type="evidence" value="ECO:0007669"/>
    <property type="project" value="TreeGrafter"/>
</dbReference>
<dbReference type="PROSITE" id="PS00270">
    <property type="entry name" value="ENDOTHELIN"/>
    <property type="match status" value="2"/>
</dbReference>
<evidence type="ECO:0000256" key="3">
    <source>
        <dbReference type="ARBA" id="ARBA00022525"/>
    </source>
</evidence>
<dbReference type="GO" id="GO:0014826">
    <property type="term" value="P:vein smooth muscle contraction"/>
    <property type="evidence" value="ECO:0007669"/>
    <property type="project" value="TreeGrafter"/>
</dbReference>
<dbReference type="Ensembl" id="ENSPTXT00000014790.1">
    <property type="protein sequence ID" value="ENSPTXP00000014338.1"/>
    <property type="gene ID" value="ENSPTXG00000009942.1"/>
</dbReference>
<dbReference type="InterPro" id="IPR001928">
    <property type="entry name" value="Endothln-like_toxin"/>
</dbReference>
<evidence type="ECO:0000256" key="2">
    <source>
        <dbReference type="ARBA" id="ARBA00010959"/>
    </source>
</evidence>
<dbReference type="PANTHER" id="PTHR13874">
    <property type="entry name" value="ENDOTHELIN"/>
    <property type="match status" value="1"/>
</dbReference>
<dbReference type="InterPro" id="IPR019764">
    <property type="entry name" value="Endothelin_toxin_CS"/>
</dbReference>
<protein>
    <submittedName>
        <fullName evidence="9">Endothelin 2</fullName>
    </submittedName>
</protein>
<keyword evidence="10" id="KW-1185">Reference proteome</keyword>
<dbReference type="PANTHER" id="PTHR13874:SF9">
    <property type="entry name" value="ENDOTHELIN-2"/>
    <property type="match status" value="1"/>
</dbReference>
<dbReference type="GO" id="GO:0005179">
    <property type="term" value="F:hormone activity"/>
    <property type="evidence" value="ECO:0007669"/>
    <property type="project" value="TreeGrafter"/>
</dbReference>
<proteinExistence type="inferred from homology"/>
<comment type="subcellular location">
    <subcellularLocation>
        <location evidence="1">Secreted</location>
    </subcellularLocation>
</comment>
<dbReference type="GO" id="GO:0003100">
    <property type="term" value="P:regulation of systemic arterial blood pressure by endothelin"/>
    <property type="evidence" value="ECO:0007669"/>
    <property type="project" value="TreeGrafter"/>
</dbReference>
<evidence type="ECO:0000259" key="8">
    <source>
        <dbReference type="SMART" id="SM00272"/>
    </source>
</evidence>
<feature type="domain" description="Endothelin-like toxin" evidence="8">
    <location>
        <begin position="75"/>
        <end position="96"/>
    </location>
</feature>
<feature type="domain" description="Endothelin-like toxin" evidence="8">
    <location>
        <begin position="29"/>
        <end position="50"/>
    </location>
</feature>
<dbReference type="InterPro" id="IPR020475">
    <property type="entry name" value="Endothelin"/>
</dbReference>
<evidence type="ECO:0000256" key="6">
    <source>
        <dbReference type="ARBA" id="ARBA00023259"/>
    </source>
</evidence>
<evidence type="ECO:0000313" key="9">
    <source>
        <dbReference type="Ensembl" id="ENSPTXP00000014338.1"/>
    </source>
</evidence>
<evidence type="ECO:0000256" key="5">
    <source>
        <dbReference type="ARBA" id="ARBA00022858"/>
    </source>
</evidence>
<keyword evidence="7" id="KW-0839">Vasoconstrictor</keyword>
<keyword evidence="6" id="KW-0800">Toxin</keyword>
<dbReference type="AlphaFoldDB" id="A0A670YXV4"/>
<dbReference type="SMART" id="SM00272">
    <property type="entry name" value="END"/>
    <property type="match status" value="2"/>
</dbReference>
<dbReference type="Proteomes" id="UP000472273">
    <property type="component" value="Unplaced"/>
</dbReference>
<accession>A0A670YXV4</accession>